<accession>A0A9X2Z285</accession>
<sequence>MGSSPGGYPTLKVDPELLQKYGGQLLAAAGDLPDAPPPFTVTGSDAISQAISEKLQGLEDPIQQQLPQLKTEASDTANNVMAAAGRYSETDAQLAANYEKLQFGEAGGAGGAGAGGAGAALGAGGGAGGAMGQMGQMMSMPMQMASQAAQMPMQAMSALGQVPQGIMQGVQQISQMAGAGSGASSASEVGADKPADGDAPPQDDRREQDDKRSPGAAAGDKSAERAPEPAPPAAAAAPRPGSPRHAAPDPTVEL</sequence>
<gene>
    <name evidence="2" type="ORF">H7K45_09480</name>
</gene>
<evidence type="ECO:0000313" key="3">
    <source>
        <dbReference type="Proteomes" id="UP001141629"/>
    </source>
</evidence>
<feature type="compositionally biased region" description="Basic and acidic residues" evidence="1">
    <location>
        <begin position="190"/>
        <end position="213"/>
    </location>
</feature>
<name>A0A9X2Z285_9MYCO</name>
<protein>
    <recommendedName>
        <fullName evidence="4">PE family protein</fullName>
    </recommendedName>
</protein>
<feature type="compositionally biased region" description="Low complexity" evidence="1">
    <location>
        <begin position="233"/>
        <end position="245"/>
    </location>
</feature>
<dbReference type="AlphaFoldDB" id="A0A9X2Z285"/>
<keyword evidence="3" id="KW-1185">Reference proteome</keyword>
<dbReference type="EMBL" id="JACKVK010000005">
    <property type="protein sequence ID" value="MCV7420767.1"/>
    <property type="molecule type" value="Genomic_DNA"/>
</dbReference>
<reference evidence="2" key="2">
    <citation type="journal article" date="2022" name="BMC Genomics">
        <title>Comparative genome analysis of mycobacteria focusing on tRNA and non-coding RNA.</title>
        <authorList>
            <person name="Behra P.R.K."/>
            <person name="Pettersson B.M.F."/>
            <person name="Ramesh M."/>
            <person name="Das S."/>
            <person name="Dasgupta S."/>
            <person name="Kirsebom L.A."/>
        </authorList>
    </citation>
    <scope>NUCLEOTIDE SEQUENCE</scope>
    <source>
        <strain evidence="2">DSM 44838</strain>
    </source>
</reference>
<dbReference type="RefSeq" id="WP_263995539.1">
    <property type="nucleotide sequence ID" value="NZ_JACKVK010000005.1"/>
</dbReference>
<organism evidence="2 3">
    <name type="scientific">Mycobacterium yunnanensis</name>
    <dbReference type="NCBI Taxonomy" id="368477"/>
    <lineage>
        <taxon>Bacteria</taxon>
        <taxon>Bacillati</taxon>
        <taxon>Actinomycetota</taxon>
        <taxon>Actinomycetes</taxon>
        <taxon>Mycobacteriales</taxon>
        <taxon>Mycobacteriaceae</taxon>
        <taxon>Mycobacterium</taxon>
    </lineage>
</organism>
<evidence type="ECO:0000313" key="2">
    <source>
        <dbReference type="EMBL" id="MCV7420767.1"/>
    </source>
</evidence>
<dbReference type="Proteomes" id="UP001141629">
    <property type="component" value="Unassembled WGS sequence"/>
</dbReference>
<proteinExistence type="predicted"/>
<evidence type="ECO:0008006" key="4">
    <source>
        <dbReference type="Google" id="ProtNLM"/>
    </source>
</evidence>
<comment type="caution">
    <text evidence="2">The sequence shown here is derived from an EMBL/GenBank/DDBJ whole genome shotgun (WGS) entry which is preliminary data.</text>
</comment>
<evidence type="ECO:0000256" key="1">
    <source>
        <dbReference type="SAM" id="MobiDB-lite"/>
    </source>
</evidence>
<feature type="region of interest" description="Disordered" evidence="1">
    <location>
        <begin position="175"/>
        <end position="254"/>
    </location>
</feature>
<reference evidence="2" key="1">
    <citation type="submission" date="2020-07" db="EMBL/GenBank/DDBJ databases">
        <authorList>
            <person name="Pettersson B.M.F."/>
            <person name="Behra P.R.K."/>
            <person name="Ramesh M."/>
            <person name="Das S."/>
            <person name="Dasgupta S."/>
            <person name="Kirsebom L.A."/>
        </authorList>
    </citation>
    <scope>NUCLEOTIDE SEQUENCE</scope>
    <source>
        <strain evidence="2">DSM 44838</strain>
    </source>
</reference>